<keyword evidence="3" id="KW-1185">Reference proteome</keyword>
<dbReference type="RefSeq" id="WP_260763053.1">
    <property type="nucleotide sequence ID" value="NZ_CP045921.1"/>
</dbReference>
<keyword evidence="1" id="KW-1133">Transmembrane helix</keyword>
<evidence type="ECO:0000313" key="3">
    <source>
        <dbReference type="Proteomes" id="UP001059824"/>
    </source>
</evidence>
<dbReference type="EMBL" id="CP045921">
    <property type="protein sequence ID" value="QHN43153.1"/>
    <property type="molecule type" value="Genomic_DNA"/>
</dbReference>
<protein>
    <submittedName>
        <fullName evidence="2">Type IV pilus assembly protein PilO</fullName>
    </submittedName>
</protein>
<evidence type="ECO:0000313" key="2">
    <source>
        <dbReference type="EMBL" id="QHN43153.1"/>
    </source>
</evidence>
<accession>A0A857MKS2</accession>
<feature type="transmembrane region" description="Helical" evidence="1">
    <location>
        <begin position="16"/>
        <end position="35"/>
    </location>
</feature>
<organism evidence="2 3">
    <name type="scientific">Candidatus Mycosynbacter amalyticus</name>
    <dbReference type="NCBI Taxonomy" id="2665156"/>
    <lineage>
        <taxon>Bacteria</taxon>
        <taxon>Candidatus Saccharimonadota</taxon>
        <taxon>Candidatus Saccharimonadota incertae sedis</taxon>
        <taxon>Candidatus Mycosynbacter</taxon>
    </lineage>
</organism>
<sequence length="213" mass="22117">MNKNPLGQLTASKLRLILLGSAVILVLASAGLIILGQQAVSSYGKEVSSTVAVSSSDEKTLQDLEIVSRALASQKPIVDKSKLIIADKNNTYTYQKQVIQDITRYADMAGVQVVGFTFAETGGVTTGAPATAAASTPAAGTKAGGIATPAGVTPVNVTVALGGDVSYDTLYKLLQLLEGNLLRMEIESLDLSRPSGTEASAVSSLTIRIYTQK</sequence>
<keyword evidence="1" id="KW-0472">Membrane</keyword>
<dbReference type="AlphaFoldDB" id="A0A857MKS2"/>
<dbReference type="Proteomes" id="UP001059824">
    <property type="component" value="Chromosome"/>
</dbReference>
<proteinExistence type="predicted"/>
<name>A0A857MKS2_9BACT</name>
<gene>
    <name evidence="2" type="primary">pilO</name>
    <name evidence="2" type="ORF">GII36_04870</name>
</gene>
<dbReference type="KEGG" id="mama:GII36_04870"/>
<keyword evidence="1" id="KW-0812">Transmembrane</keyword>
<evidence type="ECO:0000256" key="1">
    <source>
        <dbReference type="SAM" id="Phobius"/>
    </source>
</evidence>
<reference evidence="2" key="1">
    <citation type="journal article" date="2021" name="Nat. Microbiol.">
        <title>Cocultivation of an ultrasmall environmental parasitic bacterium with lytic ability against bacteria associated with wastewater foams.</title>
        <authorList>
            <person name="Batinovic S."/>
            <person name="Rose J.J.A."/>
            <person name="Ratcliffe J."/>
            <person name="Seviour R.J."/>
            <person name="Petrovski S."/>
        </authorList>
    </citation>
    <scope>NUCLEOTIDE SEQUENCE</scope>
    <source>
        <strain evidence="2">JR1</strain>
    </source>
</reference>